<dbReference type="OrthoDB" id="3027690at2759"/>
<dbReference type="InParanoid" id="A0A409VBC0"/>
<evidence type="ECO:0000256" key="1">
    <source>
        <dbReference type="SAM" id="MobiDB-lite"/>
    </source>
</evidence>
<feature type="compositionally biased region" description="Basic and acidic residues" evidence="1">
    <location>
        <begin position="44"/>
        <end position="58"/>
    </location>
</feature>
<reference evidence="2 3" key="1">
    <citation type="journal article" date="2018" name="Evol. Lett.">
        <title>Horizontal gene cluster transfer increased hallucinogenic mushroom diversity.</title>
        <authorList>
            <person name="Reynolds H.T."/>
            <person name="Vijayakumar V."/>
            <person name="Gluck-Thaler E."/>
            <person name="Korotkin H.B."/>
            <person name="Matheny P.B."/>
            <person name="Slot J.C."/>
        </authorList>
    </citation>
    <scope>NUCLEOTIDE SEQUENCE [LARGE SCALE GENOMIC DNA]</scope>
    <source>
        <strain evidence="2 3">2629</strain>
    </source>
</reference>
<evidence type="ECO:0000313" key="2">
    <source>
        <dbReference type="EMBL" id="PPQ64256.1"/>
    </source>
</evidence>
<feature type="compositionally biased region" description="Basic and acidic residues" evidence="1">
    <location>
        <begin position="1"/>
        <end position="11"/>
    </location>
</feature>
<dbReference type="Proteomes" id="UP000284842">
    <property type="component" value="Unassembled WGS sequence"/>
</dbReference>
<sequence length="122" mass="13225">MSDITPEHDSHTLPQEPVFDMQPLIMYSRSLHDYTLSLWTEHRRKAEEKARAREKVQQDAHLLSPAALGTAPSTSSTSIASSANSPTSAASAGSEEKRERAARDSAPPSSERSDSNSSTNST</sequence>
<feature type="compositionally biased region" description="Low complexity" evidence="1">
    <location>
        <begin position="104"/>
        <end position="122"/>
    </location>
</feature>
<protein>
    <submittedName>
        <fullName evidence="2">Uncharacterized protein</fullName>
    </submittedName>
</protein>
<feature type="compositionally biased region" description="Basic and acidic residues" evidence="1">
    <location>
        <begin position="94"/>
        <end position="103"/>
    </location>
</feature>
<gene>
    <name evidence="2" type="ORF">CVT24_008660</name>
</gene>
<proteinExistence type="predicted"/>
<feature type="region of interest" description="Disordered" evidence="1">
    <location>
        <begin position="1"/>
        <end position="20"/>
    </location>
</feature>
<organism evidence="2 3">
    <name type="scientific">Panaeolus cyanescens</name>
    <dbReference type="NCBI Taxonomy" id="181874"/>
    <lineage>
        <taxon>Eukaryota</taxon>
        <taxon>Fungi</taxon>
        <taxon>Dikarya</taxon>
        <taxon>Basidiomycota</taxon>
        <taxon>Agaricomycotina</taxon>
        <taxon>Agaricomycetes</taxon>
        <taxon>Agaricomycetidae</taxon>
        <taxon>Agaricales</taxon>
        <taxon>Agaricineae</taxon>
        <taxon>Galeropsidaceae</taxon>
        <taxon>Panaeolus</taxon>
    </lineage>
</organism>
<evidence type="ECO:0000313" key="3">
    <source>
        <dbReference type="Proteomes" id="UP000284842"/>
    </source>
</evidence>
<name>A0A409VBC0_9AGAR</name>
<feature type="region of interest" description="Disordered" evidence="1">
    <location>
        <begin position="44"/>
        <end position="122"/>
    </location>
</feature>
<accession>A0A409VBC0</accession>
<feature type="compositionally biased region" description="Low complexity" evidence="1">
    <location>
        <begin position="69"/>
        <end position="93"/>
    </location>
</feature>
<comment type="caution">
    <text evidence="2">The sequence shown here is derived from an EMBL/GenBank/DDBJ whole genome shotgun (WGS) entry which is preliminary data.</text>
</comment>
<keyword evidence="3" id="KW-1185">Reference proteome</keyword>
<dbReference type="AlphaFoldDB" id="A0A409VBC0"/>
<dbReference type="EMBL" id="NHTK01006089">
    <property type="protein sequence ID" value="PPQ64256.1"/>
    <property type="molecule type" value="Genomic_DNA"/>
</dbReference>